<protein>
    <recommendedName>
        <fullName evidence="2">Acetyl-CoA dehydrogenase-like C-terminal domain-containing protein</fullName>
    </recommendedName>
</protein>
<keyword evidence="4" id="KW-1185">Reference proteome</keyword>
<gene>
    <name evidence="3" type="ORF">FNH08_00295</name>
</gene>
<dbReference type="AlphaFoldDB" id="A0A5N8X883"/>
<dbReference type="EMBL" id="VJZC01000001">
    <property type="protein sequence ID" value="MPY55683.1"/>
    <property type="molecule type" value="Genomic_DNA"/>
</dbReference>
<dbReference type="Pfam" id="PF12806">
    <property type="entry name" value="Acyl-CoA_dh_C"/>
    <property type="match status" value="1"/>
</dbReference>
<dbReference type="Proteomes" id="UP000400924">
    <property type="component" value="Unassembled WGS sequence"/>
</dbReference>
<accession>A0A5N8X883</accession>
<dbReference type="InterPro" id="IPR025878">
    <property type="entry name" value="Acyl-CoA_dh-like_C_dom"/>
</dbReference>
<evidence type="ECO:0000259" key="2">
    <source>
        <dbReference type="Pfam" id="PF12806"/>
    </source>
</evidence>
<comment type="caution">
    <text evidence="3">The sequence shown here is derived from an EMBL/GenBank/DDBJ whole genome shotgun (WGS) entry which is preliminary data.</text>
</comment>
<proteinExistence type="predicted"/>
<sequence length="145" mass="14933">MRRPRAGFAGAGARPGEACPTTICPASATARTRPAAGVSSVSSSAFLSGDSKARNRTADTRGTGHDSAAARRRNLLCGWLLLRSAETAAKELAAGGLTEADPSFCTGKVATGRFFARTVLPRIAADLVTARNTDAALLNRPNSAF</sequence>
<evidence type="ECO:0000256" key="1">
    <source>
        <dbReference type="SAM" id="MobiDB-lite"/>
    </source>
</evidence>
<name>A0A5N8X883_9ACTN</name>
<reference evidence="3 4" key="1">
    <citation type="submission" date="2019-07" db="EMBL/GenBank/DDBJ databases">
        <title>New species of Amycolatopsis and Streptomyces.</title>
        <authorList>
            <person name="Duangmal K."/>
            <person name="Teo W.F.A."/>
            <person name="Lipun K."/>
        </authorList>
    </citation>
    <scope>NUCLEOTIDE SEQUENCE [LARGE SCALE GENOMIC DNA]</scope>
    <source>
        <strain evidence="3 4">NBRC 106415</strain>
    </source>
</reference>
<evidence type="ECO:0000313" key="4">
    <source>
        <dbReference type="Proteomes" id="UP000400924"/>
    </source>
</evidence>
<organism evidence="3 4">
    <name type="scientific">Streptomyces spongiae</name>
    <dbReference type="NCBI Taxonomy" id="565072"/>
    <lineage>
        <taxon>Bacteria</taxon>
        <taxon>Bacillati</taxon>
        <taxon>Actinomycetota</taxon>
        <taxon>Actinomycetes</taxon>
        <taxon>Kitasatosporales</taxon>
        <taxon>Streptomycetaceae</taxon>
        <taxon>Streptomyces</taxon>
    </lineage>
</organism>
<feature type="domain" description="Acetyl-CoA dehydrogenase-like C-terminal" evidence="2">
    <location>
        <begin position="75"/>
        <end position="138"/>
    </location>
</feature>
<feature type="region of interest" description="Disordered" evidence="1">
    <location>
        <begin position="44"/>
        <end position="68"/>
    </location>
</feature>
<evidence type="ECO:0000313" key="3">
    <source>
        <dbReference type="EMBL" id="MPY55683.1"/>
    </source>
</evidence>
<feature type="compositionally biased region" description="Basic and acidic residues" evidence="1">
    <location>
        <begin position="51"/>
        <end position="64"/>
    </location>
</feature>